<evidence type="ECO:0008006" key="3">
    <source>
        <dbReference type="Google" id="ProtNLM"/>
    </source>
</evidence>
<name>A0AAN1WJ29_9GAMM</name>
<accession>A0AAN1WJ29</accession>
<gene>
    <name evidence="1" type="ORF">MARGE09_P2690</name>
</gene>
<organism evidence="1 2">
    <name type="scientific">Marinagarivorans cellulosilyticus</name>
    <dbReference type="NCBI Taxonomy" id="2721545"/>
    <lineage>
        <taxon>Bacteria</taxon>
        <taxon>Pseudomonadati</taxon>
        <taxon>Pseudomonadota</taxon>
        <taxon>Gammaproteobacteria</taxon>
        <taxon>Cellvibrionales</taxon>
        <taxon>Cellvibrionaceae</taxon>
        <taxon>Marinagarivorans</taxon>
    </lineage>
</organism>
<keyword evidence="2" id="KW-1185">Reference proteome</keyword>
<dbReference type="Pfam" id="PF09523">
    <property type="entry name" value="DUF2390"/>
    <property type="match status" value="1"/>
</dbReference>
<dbReference type="RefSeq" id="WP_236982863.1">
    <property type="nucleotide sequence ID" value="NZ_AP023086.1"/>
</dbReference>
<protein>
    <recommendedName>
        <fullName evidence="3">TIGR02444 family protein</fullName>
    </recommendedName>
</protein>
<evidence type="ECO:0000313" key="2">
    <source>
        <dbReference type="Proteomes" id="UP001320119"/>
    </source>
</evidence>
<dbReference type="NCBIfam" id="TIGR02444">
    <property type="entry name" value="TIGR02444 family protein"/>
    <property type="match status" value="1"/>
</dbReference>
<dbReference type="AlphaFoldDB" id="A0AAN1WJ29"/>
<dbReference type="KEGG" id="marq:MARGE09_P2690"/>
<sequence length="155" mass="18016">MEIWPFCERFYGRKSVATLCLQLQDEYQLNVGLIIWLCWHQAHNRFVSRELFEQAKVLSDAVYDPLILPLRSIRKQVLTASLSEDRTIYQYVLSAEILMEKSVLLSLDESLTPQVEKMHGGTVFGLLDYFSLWEVQNAEQSARFLYANALSSFNE</sequence>
<dbReference type="Proteomes" id="UP001320119">
    <property type="component" value="Chromosome"/>
</dbReference>
<dbReference type="EMBL" id="AP023086">
    <property type="protein sequence ID" value="BCD98489.1"/>
    <property type="molecule type" value="Genomic_DNA"/>
</dbReference>
<proteinExistence type="predicted"/>
<reference evidence="1 2" key="1">
    <citation type="journal article" date="2022" name="IScience">
        <title>An ultrasensitive nanofiber-based assay for enzymatic hydrolysis and deep-sea microbial degradation of cellulose.</title>
        <authorList>
            <person name="Tsudome M."/>
            <person name="Tachioka M."/>
            <person name="Miyazaki M."/>
            <person name="Uchimura K."/>
            <person name="Tsuda M."/>
            <person name="Takaki Y."/>
            <person name="Deguchi S."/>
        </authorList>
    </citation>
    <scope>NUCLEOTIDE SEQUENCE [LARGE SCALE GENOMIC DNA]</scope>
    <source>
        <strain evidence="1 2">GE09</strain>
    </source>
</reference>
<evidence type="ECO:0000313" key="1">
    <source>
        <dbReference type="EMBL" id="BCD98489.1"/>
    </source>
</evidence>
<dbReference type="InterPro" id="IPR012659">
    <property type="entry name" value="CHP02444"/>
</dbReference>